<evidence type="ECO:0000256" key="2">
    <source>
        <dbReference type="SAM" id="MobiDB-lite"/>
    </source>
</evidence>
<evidence type="ECO:0000313" key="5">
    <source>
        <dbReference type="Proteomes" id="UP000007796"/>
    </source>
</evidence>
<name>F0XK86_GROCL</name>
<dbReference type="OrthoDB" id="2310150at2759"/>
<dbReference type="EMBL" id="GL629787">
    <property type="protein sequence ID" value="EFX02012.1"/>
    <property type="molecule type" value="Genomic_DNA"/>
</dbReference>
<protein>
    <submittedName>
        <fullName evidence="4">Aflatoxin b1-aldehyde reductase</fullName>
    </submittedName>
</protein>
<evidence type="ECO:0000256" key="1">
    <source>
        <dbReference type="ARBA" id="ARBA00023002"/>
    </source>
</evidence>
<dbReference type="PANTHER" id="PTHR43364">
    <property type="entry name" value="NADH-SPECIFIC METHYLGLYOXAL REDUCTASE-RELATED"/>
    <property type="match status" value="1"/>
</dbReference>
<proteinExistence type="predicted"/>
<dbReference type="RefSeq" id="XP_014171494.1">
    <property type="nucleotide sequence ID" value="XM_014316019.1"/>
</dbReference>
<dbReference type="PANTHER" id="PTHR43364:SF4">
    <property type="entry name" value="NAD(P)-LINKED OXIDOREDUCTASE SUPERFAMILY PROTEIN"/>
    <property type="match status" value="1"/>
</dbReference>
<dbReference type="Gene3D" id="3.20.20.100">
    <property type="entry name" value="NADP-dependent oxidoreductase domain"/>
    <property type="match status" value="1"/>
</dbReference>
<dbReference type="Pfam" id="PF00248">
    <property type="entry name" value="Aldo_ket_red"/>
    <property type="match status" value="1"/>
</dbReference>
<gene>
    <name evidence="4" type="ORF">CMQ_5083</name>
</gene>
<dbReference type="PRINTS" id="PR00069">
    <property type="entry name" value="ALDKETRDTASE"/>
</dbReference>
<dbReference type="InterPro" id="IPR020471">
    <property type="entry name" value="AKR"/>
</dbReference>
<reference evidence="4 5" key="1">
    <citation type="journal article" date="2011" name="Proc. Natl. Acad. Sci. U.S.A.">
        <title>Genome and transcriptome analyses of the mountain pine beetle-fungal symbiont Grosmannia clavigera, a lodgepole pine pathogen.</title>
        <authorList>
            <person name="DiGuistini S."/>
            <person name="Wang Y."/>
            <person name="Liao N.Y."/>
            <person name="Taylor G."/>
            <person name="Tanguay P."/>
            <person name="Feau N."/>
            <person name="Henrissat B."/>
            <person name="Chan S.K."/>
            <person name="Hesse-Orce U."/>
            <person name="Alamouti S.M."/>
            <person name="Tsui C.K.M."/>
            <person name="Docking R.T."/>
            <person name="Levasseur A."/>
            <person name="Haridas S."/>
            <person name="Robertson G."/>
            <person name="Birol I."/>
            <person name="Holt R.A."/>
            <person name="Marra M.A."/>
            <person name="Hamelin R.C."/>
            <person name="Hirst M."/>
            <person name="Jones S.J.M."/>
            <person name="Bohlmann J."/>
            <person name="Breuil C."/>
        </authorList>
    </citation>
    <scope>NUCLEOTIDE SEQUENCE [LARGE SCALE GENOMIC DNA]</scope>
    <source>
        <strain evidence="5">kw1407 / UAMH 11150</strain>
    </source>
</reference>
<evidence type="ECO:0000313" key="4">
    <source>
        <dbReference type="EMBL" id="EFX02012.1"/>
    </source>
</evidence>
<organism evidence="5">
    <name type="scientific">Grosmannia clavigera (strain kw1407 / UAMH 11150)</name>
    <name type="common">Blue stain fungus</name>
    <name type="synonym">Graphiocladiella clavigera</name>
    <dbReference type="NCBI Taxonomy" id="655863"/>
    <lineage>
        <taxon>Eukaryota</taxon>
        <taxon>Fungi</taxon>
        <taxon>Dikarya</taxon>
        <taxon>Ascomycota</taxon>
        <taxon>Pezizomycotina</taxon>
        <taxon>Sordariomycetes</taxon>
        <taxon>Sordariomycetidae</taxon>
        <taxon>Ophiostomatales</taxon>
        <taxon>Ophiostomataceae</taxon>
        <taxon>Leptographium</taxon>
    </lineage>
</organism>
<dbReference type="GeneID" id="25978366"/>
<dbReference type="eggNOG" id="ENOG502QU2T">
    <property type="taxonomic scope" value="Eukaryota"/>
</dbReference>
<dbReference type="InterPro" id="IPR050523">
    <property type="entry name" value="AKR_Detox_Biosynth"/>
</dbReference>
<dbReference type="AlphaFoldDB" id="F0XK86"/>
<dbReference type="SUPFAM" id="SSF51430">
    <property type="entry name" value="NAD(P)-linked oxidoreductase"/>
    <property type="match status" value="1"/>
</dbReference>
<dbReference type="GO" id="GO:0016491">
    <property type="term" value="F:oxidoreductase activity"/>
    <property type="evidence" value="ECO:0007669"/>
    <property type="project" value="UniProtKB-KW"/>
</dbReference>
<accession>F0XK86</accession>
<dbReference type="CDD" id="cd19075">
    <property type="entry name" value="AKR_AKR7A1-5"/>
    <property type="match status" value="1"/>
</dbReference>
<feature type="domain" description="NADP-dependent oxidoreductase" evidence="3">
    <location>
        <begin position="15"/>
        <end position="334"/>
    </location>
</feature>
<dbReference type="HOGENOM" id="CLU_023205_1_1_1"/>
<dbReference type="STRING" id="655863.F0XK86"/>
<dbReference type="InterPro" id="IPR036812">
    <property type="entry name" value="NAD(P)_OxRdtase_dom_sf"/>
</dbReference>
<keyword evidence="1" id="KW-0560">Oxidoreductase</keyword>
<evidence type="ECO:0000259" key="3">
    <source>
        <dbReference type="Pfam" id="PF00248"/>
    </source>
</evidence>
<keyword evidence="5" id="KW-1185">Reference proteome</keyword>
<sequence>MAATAATTQPKTALKIVFGAMTLGREGVEQTRVHSLQGAAAILDTFQKHGYNEVDTARVYGDGSSEEYLGQLDLAKRGIVLATKLAPGTIASMAHAYTHRPAELRAALLDSLRALQTDRVDMWYLHMPDHSVPYEDTLREVDSLHRQGYFRRFGLSNYAAWEVAQIAETAIRHGWKRPDVYQGVYNGPHRAVEPELLPALRHYGIAFYLYNPLAGGLLTDRYRREQPGSSSDAAIDPGSRFDPTKNQGASYRDRYWNDAYFDALDVVRPVAARLGIPTAEAALRWASHHSLLAREHGDAIIIGASSQAQLEQNLTALEQGPLPVELVEAFDKAWLLVKAVARPYFR</sequence>
<feature type="region of interest" description="Disordered" evidence="2">
    <location>
        <begin position="224"/>
        <end position="246"/>
    </location>
</feature>
<dbReference type="InParanoid" id="F0XK86"/>
<dbReference type="InterPro" id="IPR023210">
    <property type="entry name" value="NADP_OxRdtase_dom"/>
</dbReference>
<dbReference type="Proteomes" id="UP000007796">
    <property type="component" value="Unassembled WGS sequence"/>
</dbReference>